<feature type="compositionally biased region" description="Basic residues" evidence="1">
    <location>
        <begin position="53"/>
        <end position="65"/>
    </location>
</feature>
<dbReference type="EMBL" id="LN609529">
    <property type="protein sequence ID" value="CEF65686.1"/>
    <property type="molecule type" value="Genomic_DNA"/>
</dbReference>
<dbReference type="GeneID" id="36378050"/>
<evidence type="ECO:0000256" key="1">
    <source>
        <dbReference type="SAM" id="MobiDB-lite"/>
    </source>
</evidence>
<keyword evidence="2" id="KW-1133">Transmembrane helix</keyword>
<keyword evidence="2" id="KW-0472">Membrane</keyword>
<protein>
    <submittedName>
        <fullName evidence="3 5">Uncharacterized protein</fullName>
    </submittedName>
</protein>
<dbReference type="RefSeq" id="XP_024504886.1">
    <property type="nucleotide sequence ID" value="XM_024651183.1"/>
</dbReference>
<evidence type="ECO:0000313" key="5">
    <source>
        <dbReference type="WBParaSite" id="SRAE_2000036300.1"/>
    </source>
</evidence>
<feature type="region of interest" description="Disordered" evidence="1">
    <location>
        <begin position="90"/>
        <end position="109"/>
    </location>
</feature>
<reference evidence="3 4" key="1">
    <citation type="submission" date="2014-09" db="EMBL/GenBank/DDBJ databases">
        <authorList>
            <person name="Martin A.A."/>
        </authorList>
    </citation>
    <scope>NUCLEOTIDE SEQUENCE</scope>
    <source>
        <strain evidence="4">ED321</strain>
        <strain evidence="3">ED321 Heterogonic</strain>
    </source>
</reference>
<evidence type="ECO:0000313" key="3">
    <source>
        <dbReference type="EMBL" id="CEF65686.1"/>
    </source>
</evidence>
<accession>A0A090L7G0</accession>
<evidence type="ECO:0000313" key="6">
    <source>
        <dbReference type="WormBase" id="SRAE_2000036300"/>
    </source>
</evidence>
<reference evidence="5" key="2">
    <citation type="submission" date="2020-12" db="UniProtKB">
        <authorList>
            <consortium name="WormBaseParasite"/>
        </authorList>
    </citation>
    <scope>IDENTIFICATION</scope>
</reference>
<dbReference type="WormBase" id="SRAE_2000036300">
    <property type="protein sequence ID" value="SRP11258"/>
    <property type="gene ID" value="WBGene00260556"/>
</dbReference>
<feature type="region of interest" description="Disordered" evidence="1">
    <location>
        <begin position="53"/>
        <end position="79"/>
    </location>
</feature>
<dbReference type="Proteomes" id="UP000035682">
    <property type="component" value="Unplaced"/>
</dbReference>
<dbReference type="WBParaSite" id="SRAE_2000036300.1">
    <property type="protein sequence ID" value="SRAE_2000036300.1"/>
    <property type="gene ID" value="WBGene00260556"/>
</dbReference>
<feature type="transmembrane region" description="Helical" evidence="2">
    <location>
        <begin position="26"/>
        <end position="52"/>
    </location>
</feature>
<proteinExistence type="predicted"/>
<keyword evidence="4" id="KW-1185">Reference proteome</keyword>
<name>A0A090L7G0_STRRB</name>
<gene>
    <name evidence="3 5 6" type="ORF">SRAE_2000036300</name>
</gene>
<sequence length="109" mass="12179">MMNGANGNYHSSMHMNESGNEATSKLLLMIVSFMLGIATMIIVLISQGRIAFKTKKNKSKKRHKKESTSDSKTSIPMTEIQKVVEDLQKQNKLKDNSDGTPQIIVVQKK</sequence>
<evidence type="ECO:0000313" key="4">
    <source>
        <dbReference type="Proteomes" id="UP000035682"/>
    </source>
</evidence>
<organism evidence="3">
    <name type="scientific">Strongyloides ratti</name>
    <name type="common">Parasitic roundworm</name>
    <dbReference type="NCBI Taxonomy" id="34506"/>
    <lineage>
        <taxon>Eukaryota</taxon>
        <taxon>Metazoa</taxon>
        <taxon>Ecdysozoa</taxon>
        <taxon>Nematoda</taxon>
        <taxon>Chromadorea</taxon>
        <taxon>Rhabditida</taxon>
        <taxon>Tylenchina</taxon>
        <taxon>Panagrolaimomorpha</taxon>
        <taxon>Strongyloidoidea</taxon>
        <taxon>Strongyloididae</taxon>
        <taxon>Strongyloides</taxon>
    </lineage>
</organism>
<dbReference type="CTD" id="36378050"/>
<evidence type="ECO:0000256" key="2">
    <source>
        <dbReference type="SAM" id="Phobius"/>
    </source>
</evidence>
<keyword evidence="2" id="KW-0812">Transmembrane</keyword>
<dbReference type="AlphaFoldDB" id="A0A090L7G0"/>